<dbReference type="EMBL" id="AP019860">
    <property type="protein sequence ID" value="BBM83181.1"/>
    <property type="molecule type" value="Genomic_DNA"/>
</dbReference>
<evidence type="ECO:0000313" key="8">
    <source>
        <dbReference type="Proteomes" id="UP000326354"/>
    </source>
</evidence>
<dbReference type="Proteomes" id="UP000326354">
    <property type="component" value="Chromosome"/>
</dbReference>
<dbReference type="AlphaFoldDB" id="A0A5S9IKF5"/>
<keyword evidence="8" id="KW-1185">Reference proteome</keyword>
<dbReference type="Pfam" id="PF00069">
    <property type="entry name" value="Pkinase"/>
    <property type="match status" value="1"/>
</dbReference>
<dbReference type="PANTHER" id="PTHR43289">
    <property type="entry name" value="MITOGEN-ACTIVATED PROTEIN KINASE KINASE KINASE 20-RELATED"/>
    <property type="match status" value="1"/>
</dbReference>
<dbReference type="PANTHER" id="PTHR43289:SF6">
    <property type="entry name" value="SERINE_THREONINE-PROTEIN KINASE NEKL-3"/>
    <property type="match status" value="1"/>
</dbReference>
<evidence type="ECO:0000259" key="6">
    <source>
        <dbReference type="PROSITE" id="PS50011"/>
    </source>
</evidence>
<keyword evidence="2 5" id="KW-0547">Nucleotide-binding</keyword>
<dbReference type="GO" id="GO:0004674">
    <property type="term" value="F:protein serine/threonine kinase activity"/>
    <property type="evidence" value="ECO:0007669"/>
    <property type="project" value="TreeGrafter"/>
</dbReference>
<dbReference type="CDD" id="cd14014">
    <property type="entry name" value="STKc_PknB_like"/>
    <property type="match status" value="1"/>
</dbReference>
<reference evidence="7 8" key="1">
    <citation type="submission" date="2019-08" db="EMBL/GenBank/DDBJ databases">
        <title>Complete genome sequence of Candidatus Uab amorphum.</title>
        <authorList>
            <person name="Shiratori T."/>
            <person name="Suzuki S."/>
            <person name="Kakizawa Y."/>
            <person name="Ishida K."/>
        </authorList>
    </citation>
    <scope>NUCLEOTIDE SEQUENCE [LARGE SCALE GENOMIC DNA]</scope>
    <source>
        <strain evidence="7 8">SRT547</strain>
    </source>
</reference>
<evidence type="ECO:0000256" key="2">
    <source>
        <dbReference type="ARBA" id="ARBA00022741"/>
    </source>
</evidence>
<evidence type="ECO:0000313" key="7">
    <source>
        <dbReference type="EMBL" id="BBM83181.1"/>
    </source>
</evidence>
<evidence type="ECO:0000256" key="1">
    <source>
        <dbReference type="ARBA" id="ARBA00022679"/>
    </source>
</evidence>
<dbReference type="Gene3D" id="3.30.200.20">
    <property type="entry name" value="Phosphorylase Kinase, domain 1"/>
    <property type="match status" value="1"/>
</dbReference>
<organism evidence="7 8">
    <name type="scientific">Uabimicrobium amorphum</name>
    <dbReference type="NCBI Taxonomy" id="2596890"/>
    <lineage>
        <taxon>Bacteria</taxon>
        <taxon>Pseudomonadati</taxon>
        <taxon>Planctomycetota</taxon>
        <taxon>Candidatus Uabimicrobiia</taxon>
        <taxon>Candidatus Uabimicrobiales</taxon>
        <taxon>Candidatus Uabimicrobiaceae</taxon>
        <taxon>Candidatus Uabimicrobium</taxon>
    </lineage>
</organism>
<name>A0A5S9IKF5_UABAM</name>
<dbReference type="InterPro" id="IPR037257">
    <property type="entry name" value="T2SS_E_N_sf"/>
</dbReference>
<dbReference type="KEGG" id="uam:UABAM_01532"/>
<dbReference type="OrthoDB" id="6111975at2"/>
<dbReference type="InterPro" id="IPR017441">
    <property type="entry name" value="Protein_kinase_ATP_BS"/>
</dbReference>
<accession>A0A5S9IKF5</accession>
<evidence type="ECO:0000256" key="4">
    <source>
        <dbReference type="ARBA" id="ARBA00022840"/>
    </source>
</evidence>
<dbReference type="GO" id="GO:0005524">
    <property type="term" value="F:ATP binding"/>
    <property type="evidence" value="ECO:0007669"/>
    <property type="project" value="UniProtKB-UniRule"/>
</dbReference>
<dbReference type="PROSITE" id="PS00107">
    <property type="entry name" value="PROTEIN_KINASE_ATP"/>
    <property type="match status" value="1"/>
</dbReference>
<gene>
    <name evidence="7" type="ORF">UABAM_01532</name>
</gene>
<dbReference type="Gene3D" id="1.10.510.10">
    <property type="entry name" value="Transferase(Phosphotransferase) domain 1"/>
    <property type="match status" value="1"/>
</dbReference>
<keyword evidence="4 5" id="KW-0067">ATP-binding</keyword>
<keyword evidence="1" id="KW-0808">Transferase</keyword>
<dbReference type="SMART" id="SM00220">
    <property type="entry name" value="S_TKc"/>
    <property type="match status" value="1"/>
</dbReference>
<evidence type="ECO:0000256" key="5">
    <source>
        <dbReference type="PROSITE-ProRule" id="PRU10141"/>
    </source>
</evidence>
<protein>
    <submittedName>
        <fullName evidence="7">Putative serine/threonine-protein kinase</fullName>
    </submittedName>
</protein>
<feature type="binding site" evidence="5">
    <location>
        <position position="53"/>
    </location>
    <ligand>
        <name>ATP</name>
        <dbReference type="ChEBI" id="CHEBI:30616"/>
    </ligand>
</feature>
<dbReference type="InterPro" id="IPR000719">
    <property type="entry name" value="Prot_kinase_dom"/>
</dbReference>
<dbReference type="InterPro" id="IPR008271">
    <property type="entry name" value="Ser/Thr_kinase_AS"/>
</dbReference>
<evidence type="ECO:0000256" key="3">
    <source>
        <dbReference type="ARBA" id="ARBA00022777"/>
    </source>
</evidence>
<dbReference type="PROSITE" id="PS50011">
    <property type="entry name" value="PROTEIN_KINASE_DOM"/>
    <property type="match status" value="1"/>
</dbReference>
<dbReference type="InterPro" id="IPR011009">
    <property type="entry name" value="Kinase-like_dom_sf"/>
</dbReference>
<dbReference type="RefSeq" id="WP_151967393.1">
    <property type="nucleotide sequence ID" value="NZ_JAZFBD010000009.1"/>
</dbReference>
<sequence>MKPIHQNKESTLSTSIVGTTFDDYTVKKLLGKGNMAEVYLAHQNSLQRDVALKILRRTNNLESDDSIGRFLREARLAASIQHPNIVNIYSIGNKEAFCYIAMEYVCGYPLEDIIEKGPLEEEDTWLIALQVADALKCALVKDIIHRDIKPANILMTENQAKVTDFGLSKRKNDQELTQAGLILGTPSYMSIEQATGGDVDHRSDIYSLGATLYKTITGRLLFTANSVIDVLYKHRYEKTVDPIEYVPSLSYKSSFIIAKMIQKDPNERYQSYDELLCDVHCLLDEKPLIYANEKCAHNIYFDKPIERKVFSKTSRLTQRIVGNVQNIIKRDETSESSKMQATLGIHKNPLSETHKRRREVTSEQTAIRRRTKTTRKISASNLLQKNIEFLEQKVKKSFSEHLVKRGIITSGQLKSALEIYLTVNSKFGELAVSEGWLLPDQVEKILKVQKRIKKSFGQLAIQMGFLRKEQVLEILSRQDKHHIDFYEVLLREKIIKREVLEQELIVFSKSRP</sequence>
<feature type="domain" description="Protein kinase" evidence="6">
    <location>
        <begin position="24"/>
        <end position="283"/>
    </location>
</feature>
<keyword evidence="3 7" id="KW-0418">Kinase</keyword>
<dbReference type="SUPFAM" id="SSF160246">
    <property type="entry name" value="EspE N-terminal domain-like"/>
    <property type="match status" value="1"/>
</dbReference>
<proteinExistence type="predicted"/>
<dbReference type="SUPFAM" id="SSF56112">
    <property type="entry name" value="Protein kinase-like (PK-like)"/>
    <property type="match status" value="1"/>
</dbReference>
<dbReference type="PROSITE" id="PS00108">
    <property type="entry name" value="PROTEIN_KINASE_ST"/>
    <property type="match status" value="1"/>
</dbReference>